<keyword evidence="4" id="KW-1185">Reference proteome</keyword>
<keyword evidence="2" id="KW-0472">Membrane</keyword>
<proteinExistence type="predicted"/>
<gene>
    <name evidence="3" type="ORF">PGO_127240</name>
</gene>
<protein>
    <recommendedName>
        <fullName evidence="5">Pv-fam-d protein</fullName>
    </recommendedName>
</protein>
<dbReference type="GeneID" id="39749464"/>
<feature type="compositionally biased region" description="Polar residues" evidence="1">
    <location>
        <begin position="147"/>
        <end position="230"/>
    </location>
</feature>
<dbReference type="AlphaFoldDB" id="A0A1Y1JJP7"/>
<keyword evidence="2" id="KW-0812">Transmembrane</keyword>
<evidence type="ECO:0000256" key="2">
    <source>
        <dbReference type="SAM" id="Phobius"/>
    </source>
</evidence>
<dbReference type="Proteomes" id="UP000195521">
    <property type="component" value="Unassembled WGS sequence"/>
</dbReference>
<comment type="caution">
    <text evidence="3">The sequence shown here is derived from an EMBL/GenBank/DDBJ whole genome shotgun (WGS) entry which is preliminary data.</text>
</comment>
<dbReference type="OrthoDB" id="384398at2759"/>
<feature type="transmembrane region" description="Helical" evidence="2">
    <location>
        <begin position="482"/>
        <end position="499"/>
    </location>
</feature>
<keyword evidence="2" id="KW-1133">Transmembrane helix</keyword>
<evidence type="ECO:0000256" key="1">
    <source>
        <dbReference type="SAM" id="MobiDB-lite"/>
    </source>
</evidence>
<evidence type="ECO:0000313" key="4">
    <source>
        <dbReference type="Proteomes" id="UP000195521"/>
    </source>
</evidence>
<reference evidence="4" key="1">
    <citation type="submission" date="2017-04" db="EMBL/GenBank/DDBJ databases">
        <title>Plasmodium gonderi genome.</title>
        <authorList>
            <person name="Arisue N."/>
            <person name="Honma H."/>
            <person name="Kawai S."/>
            <person name="Tougan T."/>
            <person name="Tanabe K."/>
            <person name="Horii T."/>
        </authorList>
    </citation>
    <scope>NUCLEOTIDE SEQUENCE [LARGE SCALE GENOMIC DNA]</scope>
    <source>
        <strain evidence="4">ATCC 30045</strain>
    </source>
</reference>
<evidence type="ECO:0000313" key="3">
    <source>
        <dbReference type="EMBL" id="GAW82726.1"/>
    </source>
</evidence>
<dbReference type="OMA" id="YPDPRNP"/>
<sequence length="550" mass="65020">MKERINRCLRLFTKIFICSILIWIWQHLEGLPSFGKSCQAKNKRNVAEGLRTSGLLKEEDTIVNPKQTDSSSKEKYVDNSENNEKTLVKQLSLLLKDKYIQKRIHKLLKDKKFQKKLNAVNENTKVQNPPSQTRVKKNCEELFSKPFPSNNYEQFPDSQETNSNYNKHPNTRNSNFNHSNYPNTRNSNFNHSNYPNTRNSNFNHNKYPNTRNSNFNHSKYPNTRNSNFNHSKYPNTCNSNNNCDSFSSSRNLNSKYGEFQNLDYSNDSCHTFPHSPDSNVNSFEQFNNQQFAYDHEKSSTSMKRKYNLKRNGAQQNYDDIFKEPHKLFDIEENFKRQYNALKEEDDFVKQFNTLKEKGYFKSAINGSKHYTNSKSRHTPSVIDNTNDRFDMLNRKPNYKETCEIKPDSRLKIEEELMKKEYVKAKKAKKANEKKLSLRNFLRKLDAMFEFEMIHSMKIKNSNKYSSKSTVVGRTMSHCLKKYRLFFPLMLNVVTVLILASLKYEISASIFCIVGLIMVVYYEIKLNKIKQMHKMFKKFNYRFKAMPKSRN</sequence>
<accession>A0A1Y1JJP7</accession>
<evidence type="ECO:0008006" key="5">
    <source>
        <dbReference type="Google" id="ProtNLM"/>
    </source>
</evidence>
<name>A0A1Y1JJP7_PLAGO</name>
<dbReference type="RefSeq" id="XP_028545315.1">
    <property type="nucleotide sequence ID" value="XM_028689514.1"/>
</dbReference>
<dbReference type="EMBL" id="BDQF01000013">
    <property type="protein sequence ID" value="GAW82726.1"/>
    <property type="molecule type" value="Genomic_DNA"/>
</dbReference>
<organism evidence="3 4">
    <name type="scientific">Plasmodium gonderi</name>
    <dbReference type="NCBI Taxonomy" id="77519"/>
    <lineage>
        <taxon>Eukaryota</taxon>
        <taxon>Sar</taxon>
        <taxon>Alveolata</taxon>
        <taxon>Apicomplexa</taxon>
        <taxon>Aconoidasida</taxon>
        <taxon>Haemosporida</taxon>
        <taxon>Plasmodiidae</taxon>
        <taxon>Plasmodium</taxon>
        <taxon>Plasmodium (Plasmodium)</taxon>
    </lineage>
</organism>
<feature type="region of interest" description="Disordered" evidence="1">
    <location>
        <begin position="143"/>
        <end position="233"/>
    </location>
</feature>
<feature type="transmembrane region" description="Helical" evidence="2">
    <location>
        <begin position="505"/>
        <end position="523"/>
    </location>
</feature>